<name>A0AAD7Y292_9FUNG</name>
<feature type="compositionally biased region" description="Polar residues" evidence="2">
    <location>
        <begin position="504"/>
        <end position="516"/>
    </location>
</feature>
<comment type="caution">
    <text evidence="3">The sequence shown here is derived from an EMBL/GenBank/DDBJ whole genome shotgun (WGS) entry which is preliminary data.</text>
</comment>
<feature type="compositionally biased region" description="Basic and acidic residues" evidence="2">
    <location>
        <begin position="323"/>
        <end position="340"/>
    </location>
</feature>
<reference evidence="3 4" key="1">
    <citation type="submission" date="2023-03" db="EMBL/GenBank/DDBJ databases">
        <title>Genome sequence of Lichtheimia ornata CBS 291.66.</title>
        <authorList>
            <person name="Mohabir J.T."/>
            <person name="Shea T.P."/>
            <person name="Kurbessoian T."/>
            <person name="Berby B."/>
            <person name="Fontaine J."/>
            <person name="Livny J."/>
            <person name="Gnirke A."/>
            <person name="Stajich J.E."/>
            <person name="Cuomo C.A."/>
        </authorList>
    </citation>
    <scope>NUCLEOTIDE SEQUENCE [LARGE SCALE GENOMIC DNA]</scope>
    <source>
        <strain evidence="3">CBS 291.66</strain>
    </source>
</reference>
<accession>A0AAD7Y292</accession>
<keyword evidence="4" id="KW-1185">Reference proteome</keyword>
<evidence type="ECO:0000256" key="2">
    <source>
        <dbReference type="SAM" id="MobiDB-lite"/>
    </source>
</evidence>
<feature type="region of interest" description="Disordered" evidence="2">
    <location>
        <begin position="472"/>
        <end position="516"/>
    </location>
</feature>
<dbReference type="GeneID" id="83209118"/>
<dbReference type="RefSeq" id="XP_058347649.1">
    <property type="nucleotide sequence ID" value="XM_058481792.1"/>
</dbReference>
<evidence type="ECO:0000313" key="4">
    <source>
        <dbReference type="Proteomes" id="UP001234581"/>
    </source>
</evidence>
<evidence type="ECO:0000313" key="3">
    <source>
        <dbReference type="EMBL" id="KAJ8662736.1"/>
    </source>
</evidence>
<keyword evidence="1" id="KW-0175">Coiled coil</keyword>
<gene>
    <name evidence="3" type="ORF">O0I10_001700</name>
</gene>
<proteinExistence type="predicted"/>
<feature type="coiled-coil region" evidence="1">
    <location>
        <begin position="216"/>
        <end position="243"/>
    </location>
</feature>
<dbReference type="EMBL" id="JARTCD010000004">
    <property type="protein sequence ID" value="KAJ8662736.1"/>
    <property type="molecule type" value="Genomic_DNA"/>
</dbReference>
<protein>
    <submittedName>
        <fullName evidence="3">Uncharacterized protein</fullName>
    </submittedName>
</protein>
<sequence length="516" mass="59220">MSEEEDPVTHKLYDELDELLRIFCSDAQQQFCIDQEVASRSQLYHIQQTMQQVQRFIPVVGLIGNTNADSLRHTLTMTALEMLELYETACRQRRIRSLTPLQAEDLLISWHELSQDYEDKTAEHAVFTRLLGDISNLHHVWRNGPEHVESVVISLLASRTSDVNREQQGMYLATVDRHNYARLGLGRRWIGTRQIVFECRQISREEQEKTIASVCQRFARIFMQNAQQNLEQLEAQRQMARPTALAAKLRQFYSKVFYPLTNNNNNNNSSSNGHHNTTPIAMATAEHKVTPFRLTTGTITRSFIWYPSDEEQEEDSNNNAYQERNEHHNDDDDQHADKRSCNNNNNSHHQPIIGTIPTPSFIPAPWQWPDMLKPRTPYHPHLFGLMRGHDKRAGSAAPFATVAVHQLCGHLSRVGQQFYEDVTNNAKLGYHQDSRVLQGIGMDLVEMYKCLQLELSRQAMQQVMAIVQQLHPSTLPHPHPPIPTATTTTTTTTSSSFIHQQQQPDNTTQSTHHTHS</sequence>
<evidence type="ECO:0000256" key="1">
    <source>
        <dbReference type="SAM" id="Coils"/>
    </source>
</evidence>
<feature type="compositionally biased region" description="Low complexity" evidence="2">
    <location>
        <begin position="484"/>
        <end position="503"/>
    </location>
</feature>
<organism evidence="3 4">
    <name type="scientific">Lichtheimia ornata</name>
    <dbReference type="NCBI Taxonomy" id="688661"/>
    <lineage>
        <taxon>Eukaryota</taxon>
        <taxon>Fungi</taxon>
        <taxon>Fungi incertae sedis</taxon>
        <taxon>Mucoromycota</taxon>
        <taxon>Mucoromycotina</taxon>
        <taxon>Mucoromycetes</taxon>
        <taxon>Mucorales</taxon>
        <taxon>Lichtheimiaceae</taxon>
        <taxon>Lichtheimia</taxon>
    </lineage>
</organism>
<dbReference type="AlphaFoldDB" id="A0AAD7Y292"/>
<dbReference type="Proteomes" id="UP001234581">
    <property type="component" value="Unassembled WGS sequence"/>
</dbReference>
<feature type="region of interest" description="Disordered" evidence="2">
    <location>
        <begin position="309"/>
        <end position="356"/>
    </location>
</feature>